<dbReference type="GO" id="GO:0005506">
    <property type="term" value="F:iron ion binding"/>
    <property type="evidence" value="ECO:0007669"/>
    <property type="project" value="UniProtKB-ARBA"/>
</dbReference>
<sequence length="300" mass="32922">MENVLSIDELEELDRHADDIIAGRLPLQRKEMPLRDTTADSGTTCQGLDLAPANLSAREREGYFVRMHMLHRVHALHERMLLHPRVLDVVEVLIGPDILALSTMFFFKPPGKAGQGWHQDSFYLPTYPDTLCGVWIAVEDCDAENGALQIAAGSCVEPVYPPAEGYGFGDELISGIQRIRGASEEDATCDLADVAAQYDIRRIEMRAGSAVFFSGHALHRSTANKTTDRSRRSFAAHYCNARSFVRWGSDQIGDDVHAAPIIDVRTGMTNGSHILARGTTHLPFGLPVFGTPCAASKAHV</sequence>
<dbReference type="EMBL" id="FOCT01000013">
    <property type="protein sequence ID" value="SEO17657.1"/>
    <property type="molecule type" value="Genomic_DNA"/>
</dbReference>
<dbReference type="GO" id="GO:0016706">
    <property type="term" value="F:2-oxoglutarate-dependent dioxygenase activity"/>
    <property type="evidence" value="ECO:0007669"/>
    <property type="project" value="UniProtKB-ARBA"/>
</dbReference>
<evidence type="ECO:0000313" key="2">
    <source>
        <dbReference type="Proteomes" id="UP000183898"/>
    </source>
</evidence>
<dbReference type="Proteomes" id="UP000183898">
    <property type="component" value="Unassembled WGS sequence"/>
</dbReference>
<dbReference type="Pfam" id="PF05721">
    <property type="entry name" value="PhyH"/>
    <property type="match status" value="1"/>
</dbReference>
<dbReference type="Gene3D" id="2.60.120.620">
    <property type="entry name" value="q2cbj1_9rhob like domain"/>
    <property type="match status" value="1"/>
</dbReference>
<name>A0A1H8MK19_9PROT</name>
<dbReference type="PANTHER" id="PTHR20883">
    <property type="entry name" value="PHYTANOYL-COA DIOXYGENASE DOMAIN CONTAINING 1"/>
    <property type="match status" value="1"/>
</dbReference>
<gene>
    <name evidence="1" type="ORF">SAMN05216404_1139</name>
</gene>
<dbReference type="InterPro" id="IPR008775">
    <property type="entry name" value="Phytyl_CoA_dOase-like"/>
</dbReference>
<keyword evidence="1" id="KW-0560">Oxidoreductase</keyword>
<protein>
    <submittedName>
        <fullName evidence="1">Phytanoyl-CoA dioxygenase (PhyH)</fullName>
    </submittedName>
</protein>
<keyword evidence="1" id="KW-0223">Dioxygenase</keyword>
<dbReference type="AlphaFoldDB" id="A0A1H8MK19"/>
<dbReference type="PANTHER" id="PTHR20883:SF46">
    <property type="entry name" value="PHYTANOYL-COA HYDROXYLASE"/>
    <property type="match status" value="1"/>
</dbReference>
<proteinExistence type="predicted"/>
<organism evidence="1 2">
    <name type="scientific">Nitrosospira multiformis</name>
    <dbReference type="NCBI Taxonomy" id="1231"/>
    <lineage>
        <taxon>Bacteria</taxon>
        <taxon>Pseudomonadati</taxon>
        <taxon>Pseudomonadota</taxon>
        <taxon>Betaproteobacteria</taxon>
        <taxon>Nitrosomonadales</taxon>
        <taxon>Nitrosomonadaceae</taxon>
        <taxon>Nitrosospira</taxon>
    </lineage>
</organism>
<dbReference type="SUPFAM" id="SSF51197">
    <property type="entry name" value="Clavaminate synthase-like"/>
    <property type="match status" value="1"/>
</dbReference>
<accession>A0A1H8MK19</accession>
<evidence type="ECO:0000313" key="1">
    <source>
        <dbReference type="EMBL" id="SEO17657.1"/>
    </source>
</evidence>
<reference evidence="1 2" key="1">
    <citation type="submission" date="2016-10" db="EMBL/GenBank/DDBJ databases">
        <authorList>
            <person name="de Groot N.N."/>
        </authorList>
    </citation>
    <scope>NUCLEOTIDE SEQUENCE [LARGE SCALE GENOMIC DNA]</scope>
    <source>
        <strain evidence="1 2">Nl18</strain>
    </source>
</reference>